<dbReference type="FunFam" id="3.40.50.300:FF:000134">
    <property type="entry name" value="Iron-enterobactin ABC transporter ATP-binding protein"/>
    <property type="match status" value="1"/>
</dbReference>
<sequence length="273" mass="30204">MVAFTKKENAILSMKTSKAILHTEKLQIGYEAKNPIASDISIAIPAAKLIAIIGVNGAGKSTLLKSIAGIQPALKGSLHIENKRIENLQKNELAELISLVLTQQNQSKNLSVIELISLGRHPYTNWLGVNTRQDKIHIAKAIQQVGIEKLKAKKCNELSDGQLQKVMIARALAQNTPVILMDEPTSHLDMYHKAQVLHLLKNISLNTQKSIVFATHEINLALQLCDEIILINDGKVQQNKPEVLIEKGVLSNLFPKDLIHFDIQSKSFKISNN</sequence>
<dbReference type="SMART" id="SM00382">
    <property type="entry name" value="AAA"/>
    <property type="match status" value="1"/>
</dbReference>
<protein>
    <submittedName>
        <fullName evidence="5">ABC transporter ATP-binding protein</fullName>
    </submittedName>
</protein>
<dbReference type="Gene3D" id="3.40.50.300">
    <property type="entry name" value="P-loop containing nucleotide triphosphate hydrolases"/>
    <property type="match status" value="1"/>
</dbReference>
<keyword evidence="3 5" id="KW-0067">ATP-binding</keyword>
<dbReference type="InterPro" id="IPR027417">
    <property type="entry name" value="P-loop_NTPase"/>
</dbReference>
<proteinExistence type="predicted"/>
<dbReference type="PANTHER" id="PTHR42734:SF21">
    <property type="entry name" value="IRON ABC TRANSPORTER, ATP-BINDING PROTEIN"/>
    <property type="match status" value="1"/>
</dbReference>
<dbReference type="InterPro" id="IPR003593">
    <property type="entry name" value="AAA+_ATPase"/>
</dbReference>
<keyword evidence="2" id="KW-0547">Nucleotide-binding</keyword>
<keyword evidence="6" id="KW-1185">Reference proteome</keyword>
<keyword evidence="1" id="KW-0813">Transport</keyword>
<dbReference type="InterPro" id="IPR050153">
    <property type="entry name" value="Metal_Ion_Import_ABC"/>
</dbReference>
<dbReference type="InterPro" id="IPR003439">
    <property type="entry name" value="ABC_transporter-like_ATP-bd"/>
</dbReference>
<evidence type="ECO:0000313" key="5">
    <source>
        <dbReference type="EMBL" id="GGE07990.1"/>
    </source>
</evidence>
<gene>
    <name evidence="5" type="ORF">GCM10010831_06940</name>
</gene>
<evidence type="ECO:0000259" key="4">
    <source>
        <dbReference type="PROSITE" id="PS50893"/>
    </source>
</evidence>
<dbReference type="AlphaFoldDB" id="A0A916ZQM4"/>
<feature type="domain" description="ABC transporter" evidence="4">
    <location>
        <begin position="21"/>
        <end position="258"/>
    </location>
</feature>
<dbReference type="GO" id="GO:0005524">
    <property type="term" value="F:ATP binding"/>
    <property type="evidence" value="ECO:0007669"/>
    <property type="project" value="UniProtKB-KW"/>
</dbReference>
<dbReference type="CDD" id="cd03214">
    <property type="entry name" value="ABC_Iron-Siderophores_B12_Hemin"/>
    <property type="match status" value="1"/>
</dbReference>
<dbReference type="Proteomes" id="UP000599688">
    <property type="component" value="Unassembled WGS sequence"/>
</dbReference>
<reference evidence="5 6" key="1">
    <citation type="journal article" date="2014" name="Int. J. Syst. Evol. Microbiol.">
        <title>Complete genome sequence of Corynebacterium casei LMG S-19264T (=DSM 44701T), isolated from a smear-ripened cheese.</title>
        <authorList>
            <consortium name="US DOE Joint Genome Institute (JGI-PGF)"/>
            <person name="Walter F."/>
            <person name="Albersmeier A."/>
            <person name="Kalinowski J."/>
            <person name="Ruckert C."/>
        </authorList>
    </citation>
    <scope>NUCLEOTIDE SEQUENCE [LARGE SCALE GENOMIC DNA]</scope>
    <source>
        <strain evidence="5 6">CGMCC 1.12925</strain>
    </source>
</reference>
<dbReference type="SUPFAM" id="SSF52540">
    <property type="entry name" value="P-loop containing nucleoside triphosphate hydrolases"/>
    <property type="match status" value="1"/>
</dbReference>
<evidence type="ECO:0000313" key="6">
    <source>
        <dbReference type="Proteomes" id="UP000599688"/>
    </source>
</evidence>
<comment type="caution">
    <text evidence="5">The sequence shown here is derived from an EMBL/GenBank/DDBJ whole genome shotgun (WGS) entry which is preliminary data.</text>
</comment>
<dbReference type="PANTHER" id="PTHR42734">
    <property type="entry name" value="METAL TRANSPORT SYSTEM ATP-BINDING PROTEIN TM_0124-RELATED"/>
    <property type="match status" value="1"/>
</dbReference>
<dbReference type="GO" id="GO:0016887">
    <property type="term" value="F:ATP hydrolysis activity"/>
    <property type="evidence" value="ECO:0007669"/>
    <property type="project" value="InterPro"/>
</dbReference>
<dbReference type="PROSITE" id="PS50893">
    <property type="entry name" value="ABC_TRANSPORTER_2"/>
    <property type="match status" value="1"/>
</dbReference>
<evidence type="ECO:0000256" key="1">
    <source>
        <dbReference type="ARBA" id="ARBA00022448"/>
    </source>
</evidence>
<organism evidence="5 6">
    <name type="scientific">Psychroflexus salis</name>
    <dbReference type="NCBI Taxonomy" id="1526574"/>
    <lineage>
        <taxon>Bacteria</taxon>
        <taxon>Pseudomonadati</taxon>
        <taxon>Bacteroidota</taxon>
        <taxon>Flavobacteriia</taxon>
        <taxon>Flavobacteriales</taxon>
        <taxon>Flavobacteriaceae</taxon>
        <taxon>Psychroflexus</taxon>
    </lineage>
</organism>
<dbReference type="Pfam" id="PF00005">
    <property type="entry name" value="ABC_tran"/>
    <property type="match status" value="1"/>
</dbReference>
<dbReference type="EMBL" id="BMGL01000003">
    <property type="protein sequence ID" value="GGE07990.1"/>
    <property type="molecule type" value="Genomic_DNA"/>
</dbReference>
<name>A0A916ZQM4_9FLAO</name>
<evidence type="ECO:0000256" key="3">
    <source>
        <dbReference type="ARBA" id="ARBA00022840"/>
    </source>
</evidence>
<evidence type="ECO:0000256" key="2">
    <source>
        <dbReference type="ARBA" id="ARBA00022741"/>
    </source>
</evidence>
<accession>A0A916ZQM4</accession>